<dbReference type="VEuPathDB" id="FungiDB:sr11435"/>
<dbReference type="Gene3D" id="1.10.10.60">
    <property type="entry name" value="Homeodomain-like"/>
    <property type="match status" value="1"/>
</dbReference>
<evidence type="ECO:0000313" key="3">
    <source>
        <dbReference type="Proteomes" id="UP000008867"/>
    </source>
</evidence>
<feature type="compositionally biased region" description="Basic and acidic residues" evidence="1">
    <location>
        <begin position="230"/>
        <end position="250"/>
    </location>
</feature>
<protein>
    <submittedName>
        <fullName evidence="2">Uncharacterized protein</fullName>
    </submittedName>
</protein>
<dbReference type="AlphaFoldDB" id="E6ZJI1"/>
<dbReference type="eggNOG" id="ENOG502RE7N">
    <property type="taxonomic scope" value="Eukaryota"/>
</dbReference>
<feature type="compositionally biased region" description="Basic residues" evidence="1">
    <location>
        <begin position="198"/>
        <end position="210"/>
    </location>
</feature>
<gene>
    <name evidence="2" type="ORF">sr11435</name>
</gene>
<dbReference type="Proteomes" id="UP000008867">
    <property type="component" value="Chromosome 1"/>
</dbReference>
<accession>E6ZJI1</accession>
<dbReference type="EMBL" id="FQ311430">
    <property type="protein sequence ID" value="CBQ67484.1"/>
    <property type="molecule type" value="Genomic_DNA"/>
</dbReference>
<name>E6ZJI1_SPORE</name>
<dbReference type="HOGENOM" id="CLU_1180664_0_0_1"/>
<proteinExistence type="predicted"/>
<organism evidence="2 3">
    <name type="scientific">Sporisorium reilianum (strain SRZ2)</name>
    <name type="common">Maize head smut fungus</name>
    <dbReference type="NCBI Taxonomy" id="999809"/>
    <lineage>
        <taxon>Eukaryota</taxon>
        <taxon>Fungi</taxon>
        <taxon>Dikarya</taxon>
        <taxon>Basidiomycota</taxon>
        <taxon>Ustilaginomycotina</taxon>
        <taxon>Ustilaginomycetes</taxon>
        <taxon>Ustilaginales</taxon>
        <taxon>Ustilaginaceae</taxon>
        <taxon>Sporisorium</taxon>
    </lineage>
</organism>
<feature type="region of interest" description="Disordered" evidence="1">
    <location>
        <begin position="29"/>
        <end position="49"/>
    </location>
</feature>
<reference evidence="2 3" key="1">
    <citation type="journal article" date="2010" name="Science">
        <title>Pathogenicity determinants in smut fungi revealed by genome comparison.</title>
        <authorList>
            <person name="Schirawski J."/>
            <person name="Mannhaupt G."/>
            <person name="Muench K."/>
            <person name="Brefort T."/>
            <person name="Schipper K."/>
            <person name="Doehlemann G."/>
            <person name="Di Stasio M."/>
            <person name="Roessel N."/>
            <person name="Mendoza-Mendoza A."/>
            <person name="Pester D."/>
            <person name="Mueller O."/>
            <person name="Winterberg B."/>
            <person name="Meyer E."/>
            <person name="Ghareeb H."/>
            <person name="Wollenberg T."/>
            <person name="Muensterkoetter M."/>
            <person name="Wong P."/>
            <person name="Walter M."/>
            <person name="Stukenbrock E."/>
            <person name="Gueldener U."/>
            <person name="Kahmann R."/>
        </authorList>
    </citation>
    <scope>NUCLEOTIDE SEQUENCE [LARGE SCALE GENOMIC DNA]</scope>
    <source>
        <strain evidence="3">SRZ2</strain>
    </source>
</reference>
<feature type="region of interest" description="Disordered" evidence="1">
    <location>
        <begin position="189"/>
        <end position="250"/>
    </location>
</feature>
<keyword evidence="3" id="KW-1185">Reference proteome</keyword>
<evidence type="ECO:0000256" key="1">
    <source>
        <dbReference type="SAM" id="MobiDB-lite"/>
    </source>
</evidence>
<dbReference type="OrthoDB" id="10629393at2759"/>
<evidence type="ECO:0000313" key="2">
    <source>
        <dbReference type="EMBL" id="CBQ67484.1"/>
    </source>
</evidence>
<sequence>MSSVTSAPAFVDPFHDDTLVDDVQSQYVDREGTIEPDDDGYSSDDASSPEVIELLSDTETSVDDDEFTITDIKPTLLPSPSTSTAYLGTEDLKPALYPTPSTSTSYLGAADLKPALHPAQYTEQKPAVSSRKGKPQVRLTHAQETEIVALSDAGWSQQRIAERLGRPHQTVGGFLRRRRMKLDAYLSTLPGSAPQRAPQRRRPPQHRQQRQLRQGTTAPQQMHGAAQFVFKHDPEGDVKMGGGWKKEEPL</sequence>